<dbReference type="EMBL" id="JAMSHJ010000007">
    <property type="protein sequence ID" value="KAI5389839.1"/>
    <property type="molecule type" value="Genomic_DNA"/>
</dbReference>
<evidence type="ECO:0000256" key="1">
    <source>
        <dbReference type="SAM" id="MobiDB-lite"/>
    </source>
</evidence>
<sequence length="343" mass="38745">MINLVDLVLDVAHLSIIHPPPQKKHTPSVSKSVKTSGKSSEPIIPSKDKTVVEEESRSKGSEMRKPTMHADDTKNPTEAERSSIDKELREFVTSVLKEVNSYVFPDIQTSLAKEFSLDNDSSEKAEESVPEHDALERRSKKNEDECVPEHAAHERRSKKKVDHVVNVDELTSDEEPLTNFVTPSIAKRLQRRKGKAVMFEYFLFREMKRKYGGLKDTPSRSSIRKSPIGPTRSWSKVVTPTRKRKVVSSSDSEFDVEKSSIATKIKLETLMKAMTEEEKKEVVQGGDDNKGTDVKDYDGGDDAETSEENEANEEEYATANSDSQKDIWLQFCFVLYLVMICGL</sequence>
<feature type="region of interest" description="Disordered" evidence="1">
    <location>
        <begin position="213"/>
        <end position="237"/>
    </location>
</feature>
<evidence type="ECO:0000313" key="2">
    <source>
        <dbReference type="EMBL" id="KAI5389839.1"/>
    </source>
</evidence>
<feature type="compositionally biased region" description="Low complexity" evidence="1">
    <location>
        <begin position="27"/>
        <end position="40"/>
    </location>
</feature>
<dbReference type="AlphaFoldDB" id="A0A9D4VVX0"/>
<feature type="region of interest" description="Disordered" evidence="1">
    <location>
        <begin position="18"/>
        <end position="85"/>
    </location>
</feature>
<feature type="compositionally biased region" description="Basic and acidic residues" evidence="1">
    <location>
        <begin position="278"/>
        <end position="298"/>
    </location>
</feature>
<proteinExistence type="predicted"/>
<dbReference type="Gramene" id="Psat07G0522800-T1">
    <property type="protein sequence ID" value="KAI5389839.1"/>
    <property type="gene ID" value="KIW84_075228"/>
</dbReference>
<organism evidence="2 3">
    <name type="scientific">Pisum sativum</name>
    <name type="common">Garden pea</name>
    <name type="synonym">Lathyrus oleraceus</name>
    <dbReference type="NCBI Taxonomy" id="3888"/>
    <lineage>
        <taxon>Eukaryota</taxon>
        <taxon>Viridiplantae</taxon>
        <taxon>Streptophyta</taxon>
        <taxon>Embryophyta</taxon>
        <taxon>Tracheophyta</taxon>
        <taxon>Spermatophyta</taxon>
        <taxon>Magnoliopsida</taxon>
        <taxon>eudicotyledons</taxon>
        <taxon>Gunneridae</taxon>
        <taxon>Pentapetalae</taxon>
        <taxon>rosids</taxon>
        <taxon>fabids</taxon>
        <taxon>Fabales</taxon>
        <taxon>Fabaceae</taxon>
        <taxon>Papilionoideae</taxon>
        <taxon>50 kb inversion clade</taxon>
        <taxon>NPAAA clade</taxon>
        <taxon>Hologalegina</taxon>
        <taxon>IRL clade</taxon>
        <taxon>Fabeae</taxon>
        <taxon>Lathyrus</taxon>
    </lineage>
</organism>
<gene>
    <name evidence="2" type="ORF">KIW84_075228</name>
</gene>
<feature type="compositionally biased region" description="Basic and acidic residues" evidence="1">
    <location>
        <begin position="121"/>
        <end position="154"/>
    </location>
</feature>
<feature type="compositionally biased region" description="Acidic residues" evidence="1">
    <location>
        <begin position="299"/>
        <end position="316"/>
    </location>
</feature>
<comment type="caution">
    <text evidence="2">The sequence shown here is derived from an EMBL/GenBank/DDBJ whole genome shotgun (WGS) entry which is preliminary data.</text>
</comment>
<name>A0A9D4VVX0_PEA</name>
<protein>
    <submittedName>
        <fullName evidence="2">Uncharacterized protein</fullName>
    </submittedName>
</protein>
<feature type="region of interest" description="Disordered" evidence="1">
    <location>
        <begin position="278"/>
        <end position="321"/>
    </location>
</feature>
<evidence type="ECO:0000313" key="3">
    <source>
        <dbReference type="Proteomes" id="UP001058974"/>
    </source>
</evidence>
<feature type="region of interest" description="Disordered" evidence="1">
    <location>
        <begin position="116"/>
        <end position="160"/>
    </location>
</feature>
<keyword evidence="3" id="KW-1185">Reference proteome</keyword>
<accession>A0A9D4VVX0</accession>
<reference evidence="2 3" key="1">
    <citation type="journal article" date="2022" name="Nat. Genet.">
        <title>Improved pea reference genome and pan-genome highlight genomic features and evolutionary characteristics.</title>
        <authorList>
            <person name="Yang T."/>
            <person name="Liu R."/>
            <person name="Luo Y."/>
            <person name="Hu S."/>
            <person name="Wang D."/>
            <person name="Wang C."/>
            <person name="Pandey M.K."/>
            <person name="Ge S."/>
            <person name="Xu Q."/>
            <person name="Li N."/>
            <person name="Li G."/>
            <person name="Huang Y."/>
            <person name="Saxena R.K."/>
            <person name="Ji Y."/>
            <person name="Li M."/>
            <person name="Yan X."/>
            <person name="He Y."/>
            <person name="Liu Y."/>
            <person name="Wang X."/>
            <person name="Xiang C."/>
            <person name="Varshney R.K."/>
            <person name="Ding H."/>
            <person name="Gao S."/>
            <person name="Zong X."/>
        </authorList>
    </citation>
    <scope>NUCLEOTIDE SEQUENCE [LARGE SCALE GENOMIC DNA]</scope>
    <source>
        <strain evidence="2 3">cv. Zhongwan 6</strain>
    </source>
</reference>
<dbReference type="Proteomes" id="UP001058974">
    <property type="component" value="Chromosome 7"/>
</dbReference>
<feature type="compositionally biased region" description="Basic and acidic residues" evidence="1">
    <location>
        <begin position="46"/>
        <end position="85"/>
    </location>
</feature>